<evidence type="ECO:0000256" key="2">
    <source>
        <dbReference type="SAM" id="Phobius"/>
    </source>
</evidence>
<feature type="compositionally biased region" description="Basic and acidic residues" evidence="1">
    <location>
        <begin position="11"/>
        <end position="24"/>
    </location>
</feature>
<protein>
    <submittedName>
        <fullName evidence="3">Uncharacterized protein</fullName>
    </submittedName>
</protein>
<feature type="transmembrane region" description="Helical" evidence="2">
    <location>
        <begin position="28"/>
        <end position="45"/>
    </location>
</feature>
<feature type="transmembrane region" description="Helical" evidence="2">
    <location>
        <begin position="66"/>
        <end position="86"/>
    </location>
</feature>
<organism evidence="3">
    <name type="scientific">Octactis speculum</name>
    <dbReference type="NCBI Taxonomy" id="3111310"/>
    <lineage>
        <taxon>Eukaryota</taxon>
        <taxon>Sar</taxon>
        <taxon>Stramenopiles</taxon>
        <taxon>Ochrophyta</taxon>
        <taxon>Dictyochophyceae</taxon>
        <taxon>Dictyochales</taxon>
        <taxon>Dictyochaceae</taxon>
        <taxon>Octactis</taxon>
    </lineage>
</organism>
<name>A0A7S2FP80_9STRA</name>
<sequence length="100" mass="11732">MADNLLEIPEDERSKEPEDVTTDPEERVSFGMAAFGIIFVILIFIMHEHHHHVHNKRHKVERDLEYILGSLAVFAPILALAIWGYYRNKHFDKIAEYKSM</sequence>
<proteinExistence type="predicted"/>
<evidence type="ECO:0000256" key="1">
    <source>
        <dbReference type="SAM" id="MobiDB-lite"/>
    </source>
</evidence>
<feature type="region of interest" description="Disordered" evidence="1">
    <location>
        <begin position="1"/>
        <end position="24"/>
    </location>
</feature>
<dbReference type="AlphaFoldDB" id="A0A7S2FP80"/>
<gene>
    <name evidence="3" type="ORF">DSPE1174_LOCUS9177</name>
</gene>
<accession>A0A7S2FP80</accession>
<evidence type="ECO:0000313" key="3">
    <source>
        <dbReference type="EMBL" id="CAD9403260.1"/>
    </source>
</evidence>
<dbReference type="EMBL" id="HBGS01017433">
    <property type="protein sequence ID" value="CAD9403260.1"/>
    <property type="molecule type" value="Transcribed_RNA"/>
</dbReference>
<keyword evidence="2" id="KW-0812">Transmembrane</keyword>
<keyword evidence="2" id="KW-1133">Transmembrane helix</keyword>
<keyword evidence="2" id="KW-0472">Membrane</keyword>
<reference evidence="3" key="1">
    <citation type="submission" date="2021-01" db="EMBL/GenBank/DDBJ databases">
        <authorList>
            <person name="Corre E."/>
            <person name="Pelletier E."/>
            <person name="Niang G."/>
            <person name="Scheremetjew M."/>
            <person name="Finn R."/>
            <person name="Kale V."/>
            <person name="Holt S."/>
            <person name="Cochrane G."/>
            <person name="Meng A."/>
            <person name="Brown T."/>
            <person name="Cohen L."/>
        </authorList>
    </citation>
    <scope>NUCLEOTIDE SEQUENCE</scope>
    <source>
        <strain evidence="3">CCMP1381</strain>
    </source>
</reference>